<dbReference type="AlphaFoldDB" id="A0A0A7E7Z9"/>
<evidence type="ECO:0000256" key="2">
    <source>
        <dbReference type="ARBA" id="ARBA00009045"/>
    </source>
</evidence>
<evidence type="ECO:0000313" key="11">
    <source>
        <dbReference type="EMBL" id="AIY60715.1"/>
    </source>
</evidence>
<evidence type="ECO:0000256" key="3">
    <source>
        <dbReference type="ARBA" id="ARBA00022670"/>
    </source>
</evidence>
<evidence type="ECO:0000256" key="7">
    <source>
        <dbReference type="ARBA" id="ARBA00022989"/>
    </source>
</evidence>
<keyword evidence="4 9" id="KW-0812">Transmembrane</keyword>
<dbReference type="SUPFAM" id="SSF144091">
    <property type="entry name" value="Rhomboid-like"/>
    <property type="match status" value="1"/>
</dbReference>
<keyword evidence="8 9" id="KW-0472">Membrane</keyword>
<sequence length="353" mass="39589">MQRLLCLKQLLSQNPRNLYGASTTGISSTACSKHLLFLFKTNPIHSNTSLLLHPSRHFFSHSSSSSSSSYSRLWVYQKIHGFLSNPILVKLVSLSLLPSNALLKGPPIKALLDCSRVVGFLRPQFSRRSFQLNPSFDYHRRSWQSWLRRFSPDDVVLGLILANVAVFMLWRVADRDFMRKNFMISLDNFRSGRVHTMITSAFSHIEVEHIISNMIGLYFFGTSIARYFGPEFLLKLYLSGAVAGSVFYLVHHAFMSASSEGKRMWSHDPSRTPGLGASGAVNAIMLLDIFLFPRKTLYLEFIIPVPAILLGIFLIGKDTLRVLQGDSHISGSAHLGGAAVAAVAWARLRRGRF</sequence>
<evidence type="ECO:0000259" key="10">
    <source>
        <dbReference type="Pfam" id="PF01694"/>
    </source>
</evidence>
<comment type="similarity">
    <text evidence="2">Belongs to the peptidase S54 family.</text>
</comment>
<evidence type="ECO:0000256" key="1">
    <source>
        <dbReference type="ARBA" id="ARBA00004141"/>
    </source>
</evidence>
<organism evidence="11">
    <name type="scientific">Lonicera japonica</name>
    <name type="common">Japanese honeysuckle</name>
    <name type="synonym">Lonicera aureoreticulata</name>
    <dbReference type="NCBI Taxonomy" id="105884"/>
    <lineage>
        <taxon>Eukaryota</taxon>
        <taxon>Viridiplantae</taxon>
        <taxon>Streptophyta</taxon>
        <taxon>Embryophyta</taxon>
        <taxon>Tracheophyta</taxon>
        <taxon>Spermatophyta</taxon>
        <taxon>Magnoliopsida</taxon>
        <taxon>eudicotyledons</taxon>
        <taxon>Gunneridae</taxon>
        <taxon>Pentapetalae</taxon>
        <taxon>asterids</taxon>
        <taxon>campanulids</taxon>
        <taxon>Dipsacales</taxon>
        <taxon>Caprifoliaceae</taxon>
        <taxon>Lonicera</taxon>
    </lineage>
</organism>
<name>A0A0A7E7Z9_LONJA</name>
<dbReference type="InterPro" id="IPR022764">
    <property type="entry name" value="Peptidase_S54_rhomboid_dom"/>
</dbReference>
<accession>A0A0A7E7Z9</accession>
<evidence type="ECO:0000256" key="5">
    <source>
        <dbReference type="ARBA" id="ARBA00022801"/>
    </source>
</evidence>
<dbReference type="PANTHER" id="PTHR43731:SF14">
    <property type="entry name" value="PRESENILIN-ASSOCIATED RHOMBOID-LIKE PROTEIN, MITOCHONDRIAL"/>
    <property type="match status" value="1"/>
</dbReference>
<feature type="transmembrane region" description="Helical" evidence="9">
    <location>
        <begin position="155"/>
        <end position="173"/>
    </location>
</feature>
<feature type="transmembrane region" description="Helical" evidence="9">
    <location>
        <begin position="328"/>
        <end position="348"/>
    </location>
</feature>
<dbReference type="InterPro" id="IPR035952">
    <property type="entry name" value="Rhomboid-like_sf"/>
</dbReference>
<keyword evidence="6" id="KW-0809">Transit peptide</keyword>
<proteinExistence type="evidence at transcript level"/>
<dbReference type="PANTHER" id="PTHR43731">
    <property type="entry name" value="RHOMBOID PROTEASE"/>
    <property type="match status" value="1"/>
</dbReference>
<evidence type="ECO:0000256" key="4">
    <source>
        <dbReference type="ARBA" id="ARBA00022692"/>
    </source>
</evidence>
<feature type="transmembrane region" description="Helical" evidence="9">
    <location>
        <begin position="236"/>
        <end position="254"/>
    </location>
</feature>
<dbReference type="GO" id="GO:0016020">
    <property type="term" value="C:membrane"/>
    <property type="evidence" value="ECO:0007669"/>
    <property type="project" value="UniProtKB-SubCell"/>
</dbReference>
<evidence type="ECO:0000256" key="8">
    <source>
        <dbReference type="ARBA" id="ARBA00023136"/>
    </source>
</evidence>
<dbReference type="EMBL" id="KM823851">
    <property type="protein sequence ID" value="AIY60715.1"/>
    <property type="molecule type" value="mRNA"/>
</dbReference>
<feature type="transmembrane region" description="Helical" evidence="9">
    <location>
        <begin position="274"/>
        <end position="292"/>
    </location>
</feature>
<comment type="subcellular location">
    <subcellularLocation>
        <location evidence="1">Membrane</location>
        <topology evidence="1">Multi-pass membrane protein</topology>
    </subcellularLocation>
</comment>
<dbReference type="InterPro" id="IPR050925">
    <property type="entry name" value="Rhomboid_protease_S54"/>
</dbReference>
<evidence type="ECO:0000256" key="6">
    <source>
        <dbReference type="ARBA" id="ARBA00022946"/>
    </source>
</evidence>
<dbReference type="GO" id="GO:0006508">
    <property type="term" value="P:proteolysis"/>
    <property type="evidence" value="ECO:0007669"/>
    <property type="project" value="UniProtKB-KW"/>
</dbReference>
<dbReference type="GO" id="GO:0004252">
    <property type="term" value="F:serine-type endopeptidase activity"/>
    <property type="evidence" value="ECO:0007669"/>
    <property type="project" value="InterPro"/>
</dbReference>
<keyword evidence="7 9" id="KW-1133">Transmembrane helix</keyword>
<keyword evidence="3" id="KW-0645">Protease</keyword>
<dbReference type="PROSITE" id="PS51257">
    <property type="entry name" value="PROKAR_LIPOPROTEIN"/>
    <property type="match status" value="1"/>
</dbReference>
<protein>
    <submittedName>
        <fullName evidence="11">Rhomboid protein Lonja_PARL</fullName>
    </submittedName>
</protein>
<evidence type="ECO:0000256" key="9">
    <source>
        <dbReference type="SAM" id="Phobius"/>
    </source>
</evidence>
<feature type="domain" description="Peptidase S54 rhomboid" evidence="10">
    <location>
        <begin position="192"/>
        <end position="344"/>
    </location>
</feature>
<reference evidence="11" key="1">
    <citation type="journal article" date="2014" name="New Phytol.">
        <title>Differential evolution of members of the rhomboid gene family with conservative and divergent patterns.</title>
        <authorList>
            <person name="Li Q."/>
            <person name="Zhang N."/>
            <person name="Zhang L."/>
            <person name="Ma H."/>
        </authorList>
    </citation>
    <scope>NUCLEOTIDE SEQUENCE</scope>
</reference>
<dbReference type="FunFam" id="1.20.1540.10:FF:000018">
    <property type="entry name" value="RHOMBOID-like protein 12, mitochondrial"/>
    <property type="match status" value="1"/>
</dbReference>
<dbReference type="Pfam" id="PF01694">
    <property type="entry name" value="Rhomboid"/>
    <property type="match status" value="1"/>
</dbReference>
<feature type="transmembrane region" description="Helical" evidence="9">
    <location>
        <begin position="297"/>
        <end position="316"/>
    </location>
</feature>
<dbReference type="Gene3D" id="1.20.1540.10">
    <property type="entry name" value="Rhomboid-like"/>
    <property type="match status" value="1"/>
</dbReference>
<keyword evidence="5" id="KW-0378">Hydrolase</keyword>